<evidence type="ECO:0000256" key="4">
    <source>
        <dbReference type="ARBA" id="ARBA00022676"/>
    </source>
</evidence>
<evidence type="ECO:0000256" key="13">
    <source>
        <dbReference type="ARBA" id="ARBA00038949"/>
    </source>
</evidence>
<protein>
    <recommendedName>
        <fullName evidence="13 16">Alpha-1,3-mannosyl-glycoprotein 2-beta-N-acetylglucosaminyltransferase</fullName>
        <shortName evidence="16">GNT-I</shortName>
        <shortName evidence="16">GlcNAc-T I</shortName>
        <ecNumber evidence="13 16">2.4.1.101</ecNumber>
    </recommendedName>
    <alternativeName>
        <fullName evidence="14 16">N-glycosyl-oligosaccharide-glycoprotein N-acetylglucosaminyltransferase I</fullName>
    </alternativeName>
</protein>
<dbReference type="Pfam" id="PF03071">
    <property type="entry name" value="GNT-I"/>
    <property type="match status" value="1"/>
</dbReference>
<evidence type="ECO:0000256" key="5">
    <source>
        <dbReference type="ARBA" id="ARBA00022679"/>
    </source>
</evidence>
<evidence type="ECO:0000256" key="12">
    <source>
        <dbReference type="ARBA" id="ARBA00023211"/>
    </source>
</evidence>
<evidence type="ECO:0000313" key="18">
    <source>
        <dbReference type="Proteomes" id="UP001327560"/>
    </source>
</evidence>
<keyword evidence="11" id="KW-0472">Membrane</keyword>
<organism evidence="17 18">
    <name type="scientific">Canna indica</name>
    <name type="common">Indian-shot</name>
    <dbReference type="NCBI Taxonomy" id="4628"/>
    <lineage>
        <taxon>Eukaryota</taxon>
        <taxon>Viridiplantae</taxon>
        <taxon>Streptophyta</taxon>
        <taxon>Embryophyta</taxon>
        <taxon>Tracheophyta</taxon>
        <taxon>Spermatophyta</taxon>
        <taxon>Magnoliopsida</taxon>
        <taxon>Liliopsida</taxon>
        <taxon>Zingiberales</taxon>
        <taxon>Cannaceae</taxon>
        <taxon>Canna</taxon>
    </lineage>
</organism>
<dbReference type="EMBL" id="CP136896">
    <property type="protein sequence ID" value="WOL13432.1"/>
    <property type="molecule type" value="Genomic_DNA"/>
</dbReference>
<evidence type="ECO:0000256" key="10">
    <source>
        <dbReference type="ARBA" id="ARBA00023034"/>
    </source>
</evidence>
<keyword evidence="10 16" id="KW-0333">Golgi apparatus</keyword>
<evidence type="ECO:0000313" key="17">
    <source>
        <dbReference type="EMBL" id="WOL13432.1"/>
    </source>
</evidence>
<dbReference type="PANTHER" id="PTHR10468:SF0">
    <property type="entry name" value="ALPHA-1,3-MANNOSYL-GLYCOPROTEIN 2-BETA-N-ACETYLGLUCOSAMINYLTRANSFERASE"/>
    <property type="match status" value="1"/>
</dbReference>
<comment type="similarity">
    <text evidence="3 16">Belongs to the glycosyltransferase 13 family.</text>
</comment>
<evidence type="ECO:0000256" key="8">
    <source>
        <dbReference type="ARBA" id="ARBA00022968"/>
    </source>
</evidence>
<dbReference type="GO" id="GO:0000139">
    <property type="term" value="C:Golgi membrane"/>
    <property type="evidence" value="ECO:0007669"/>
    <property type="project" value="UniProtKB-SubCell"/>
</dbReference>
<keyword evidence="7 16" id="KW-0479">Metal-binding</keyword>
<evidence type="ECO:0000256" key="7">
    <source>
        <dbReference type="ARBA" id="ARBA00022723"/>
    </source>
</evidence>
<comment type="cofactor">
    <cofactor evidence="16">
        <name>Mn(2+)</name>
        <dbReference type="ChEBI" id="CHEBI:29035"/>
    </cofactor>
    <text evidence="16">The cofactor is mostly bound to the substrate.</text>
</comment>
<evidence type="ECO:0000256" key="2">
    <source>
        <dbReference type="ARBA" id="ARBA00004922"/>
    </source>
</evidence>
<evidence type="ECO:0000256" key="15">
    <source>
        <dbReference type="ARBA" id="ARBA00049421"/>
    </source>
</evidence>
<comment type="function">
    <text evidence="16">Initiates complex N-linked carbohydrate formation. Essential for the conversion of high-mannose to hybrid and complex N-glycans.</text>
</comment>
<name>A0AAQ3KTV8_9LILI</name>
<comment type="catalytic activity">
    <reaction evidence="15 16">
        <text>N(4)-(alpha-D-Man-(1-&gt;3)-[alpha-D-Man-(1-&gt;3)-[alpha-D-Man-(1-&gt;6)]-alpha-D-Man-(1-&gt;6)]-beta-D-Man-(1-&gt;4)-beta-D-GlcNAc-(1-&gt;4)-beta-D-GlcNAc)-L-asparaginyl-[protein] (N-glucan mannose isomer 5A1,2) + UDP-N-acetyl-alpha-D-glucosamine = N(4)-{beta-D-GlcNAc-(1-&gt;2)-alpha-D-Man-(1-&gt;3)-[alpha-D-Man-(1-&gt;3)-[alpha-D-Man-(1-&gt;6)]-alpha-D-Man-(1-&gt;6)]-beta-D-Man-(1-&gt;4)-beta-D-GlcNAc-(1-&gt;4)-beta-D-GlcNAc}-L-asparaginyl-[protein] + UDP + H(+)</text>
        <dbReference type="Rhea" id="RHEA:11456"/>
        <dbReference type="Rhea" id="RHEA-COMP:14367"/>
        <dbReference type="Rhea" id="RHEA-COMP:14368"/>
        <dbReference type="ChEBI" id="CHEBI:15378"/>
        <dbReference type="ChEBI" id="CHEBI:57705"/>
        <dbReference type="ChEBI" id="CHEBI:58223"/>
        <dbReference type="ChEBI" id="CHEBI:59087"/>
        <dbReference type="ChEBI" id="CHEBI:60625"/>
        <dbReference type="EC" id="2.4.1.101"/>
    </reaction>
</comment>
<comment type="pathway">
    <text evidence="2 16">Protein modification; protein glycosylation.</text>
</comment>
<dbReference type="InterPro" id="IPR052261">
    <property type="entry name" value="Glycosyltransferase_13"/>
</dbReference>
<dbReference type="InterPro" id="IPR029044">
    <property type="entry name" value="Nucleotide-diphossugar_trans"/>
</dbReference>
<keyword evidence="4 16" id="KW-0328">Glycosyltransferase</keyword>
<keyword evidence="6" id="KW-0812">Transmembrane</keyword>
<proteinExistence type="inferred from homology"/>
<keyword evidence="9" id="KW-1133">Transmembrane helix</keyword>
<dbReference type="Gene3D" id="3.90.550.10">
    <property type="entry name" value="Spore Coat Polysaccharide Biosynthesis Protein SpsA, Chain A"/>
    <property type="match status" value="1"/>
</dbReference>
<sequence>MRRKFCDIRILLIAAAVTLIFLETRMMIGVEEKKEVPVAAVVIMACNRPDYLERTIKSVLEYQRPIATKFPLFISQDGTNPNVKTKARSYNQITYMQHVTSGPVNTERQGELVAYYKIARHYKWALDKLFFIHGFSRVIILEDDMEIAPDFFDYFEAAAALLDKDKYAPFQLF</sequence>
<gene>
    <name evidence="17" type="ORF">Cni_G22202</name>
</gene>
<dbReference type="EC" id="2.4.1.101" evidence="13 16"/>
<evidence type="ECO:0000256" key="1">
    <source>
        <dbReference type="ARBA" id="ARBA00004323"/>
    </source>
</evidence>
<keyword evidence="12 16" id="KW-0464">Manganese</keyword>
<keyword evidence="8 16" id="KW-0735">Signal-anchor</keyword>
<dbReference type="Proteomes" id="UP001327560">
    <property type="component" value="Chromosome 7"/>
</dbReference>
<evidence type="ECO:0000256" key="9">
    <source>
        <dbReference type="ARBA" id="ARBA00022989"/>
    </source>
</evidence>
<dbReference type="AlphaFoldDB" id="A0AAQ3KTV8"/>
<evidence type="ECO:0000256" key="16">
    <source>
        <dbReference type="RuleBase" id="RU368119"/>
    </source>
</evidence>
<dbReference type="GO" id="GO:0030145">
    <property type="term" value="F:manganese ion binding"/>
    <property type="evidence" value="ECO:0007669"/>
    <property type="project" value="UniProtKB-UniRule"/>
</dbReference>
<reference evidence="17 18" key="1">
    <citation type="submission" date="2023-10" db="EMBL/GenBank/DDBJ databases">
        <title>Chromosome-scale genome assembly provides insights into flower coloration mechanisms of Canna indica.</title>
        <authorList>
            <person name="Li C."/>
        </authorList>
    </citation>
    <scope>NUCLEOTIDE SEQUENCE [LARGE SCALE GENOMIC DNA]</scope>
    <source>
        <tissue evidence="17">Flower</tissue>
    </source>
</reference>
<evidence type="ECO:0000256" key="6">
    <source>
        <dbReference type="ARBA" id="ARBA00022692"/>
    </source>
</evidence>
<accession>A0AAQ3KTV8</accession>
<keyword evidence="18" id="KW-1185">Reference proteome</keyword>
<evidence type="ECO:0000256" key="3">
    <source>
        <dbReference type="ARBA" id="ARBA00006492"/>
    </source>
</evidence>
<dbReference type="PANTHER" id="PTHR10468">
    <property type="entry name" value="PROTEIN O-LINKED-MANNOSE BETA-1,2-N-ACETYLGLUCOSAMINYLTRANSFERASE 1/ALPHA-1,3-MANNOSYL-GLYCOPROTEIN 2-BETA-N-ACETYLGLUCOSAMINYLTRANSFERASE"/>
    <property type="match status" value="1"/>
</dbReference>
<comment type="subcellular location">
    <subcellularLocation>
        <location evidence="1 16">Golgi apparatus membrane</location>
        <topology evidence="1 16">Single-pass type II membrane protein</topology>
    </subcellularLocation>
</comment>
<evidence type="ECO:0000256" key="11">
    <source>
        <dbReference type="ARBA" id="ARBA00023136"/>
    </source>
</evidence>
<evidence type="ECO:0000256" key="14">
    <source>
        <dbReference type="ARBA" id="ARBA00041712"/>
    </source>
</evidence>
<dbReference type="InterPro" id="IPR004139">
    <property type="entry name" value="Glyco_trans_13"/>
</dbReference>
<dbReference type="SUPFAM" id="SSF53448">
    <property type="entry name" value="Nucleotide-diphospho-sugar transferases"/>
    <property type="match status" value="1"/>
</dbReference>
<dbReference type="GO" id="GO:0003827">
    <property type="term" value="F:alpha-1,3-mannosylglycoprotein 2-beta-N-acetylglucosaminyltransferase activity"/>
    <property type="evidence" value="ECO:0007669"/>
    <property type="project" value="UniProtKB-UniRule"/>
</dbReference>
<keyword evidence="5" id="KW-0808">Transferase</keyword>